<proteinExistence type="predicted"/>
<dbReference type="OrthoDB" id="3508416at2759"/>
<evidence type="ECO:0000313" key="2">
    <source>
        <dbReference type="Proteomes" id="UP000664132"/>
    </source>
</evidence>
<dbReference type="Proteomes" id="UP000664132">
    <property type="component" value="Unassembled WGS sequence"/>
</dbReference>
<evidence type="ECO:0000313" key="1">
    <source>
        <dbReference type="EMBL" id="KAG4414071.1"/>
    </source>
</evidence>
<accession>A0A8H7W167</accession>
<gene>
    <name evidence="1" type="ORF">IFR04_012772</name>
</gene>
<dbReference type="AlphaFoldDB" id="A0A8H7W167"/>
<organism evidence="1 2">
    <name type="scientific">Cadophora malorum</name>
    <dbReference type="NCBI Taxonomy" id="108018"/>
    <lineage>
        <taxon>Eukaryota</taxon>
        <taxon>Fungi</taxon>
        <taxon>Dikarya</taxon>
        <taxon>Ascomycota</taxon>
        <taxon>Pezizomycotina</taxon>
        <taxon>Leotiomycetes</taxon>
        <taxon>Helotiales</taxon>
        <taxon>Ploettnerulaceae</taxon>
        <taxon>Cadophora</taxon>
    </lineage>
</organism>
<protein>
    <submittedName>
        <fullName evidence="1">Uncharacterized protein</fullName>
    </submittedName>
</protein>
<sequence length="270" mass="30745">MSSSNRSSEEALDPQVPVYNSYWSLPGHWNPGSVSGMTDAIDKTSFFESNSRLGPSQGTETQFIKHPTVKPNYRGDPTSRSFAAQIPGLIDELNCAMWLENLPIGINTEWLLSRVHTGAIFASHVNQPTRNQPLCAAKLVFMTHVGAANFLEHLKSPEDRRAFGGFVVGKWKMHGHTNYKNQQHSRVLKITRRIERMKLEFWIDFLEVIDNFKYQISHTSQSYLPDGRPVVEIGFGRLDSQANIVRKQIMEDIWCRELADVEWTPDPCGR</sequence>
<reference evidence="1" key="1">
    <citation type="submission" date="2021-02" db="EMBL/GenBank/DDBJ databases">
        <title>Genome sequence Cadophora malorum strain M34.</title>
        <authorList>
            <person name="Stefanovic E."/>
            <person name="Vu D."/>
            <person name="Scully C."/>
            <person name="Dijksterhuis J."/>
            <person name="Roader J."/>
            <person name="Houbraken J."/>
        </authorList>
    </citation>
    <scope>NUCLEOTIDE SEQUENCE</scope>
    <source>
        <strain evidence="1">M34</strain>
    </source>
</reference>
<dbReference type="EMBL" id="JAFJYH010000282">
    <property type="protein sequence ID" value="KAG4414071.1"/>
    <property type="molecule type" value="Genomic_DNA"/>
</dbReference>
<name>A0A8H7W167_9HELO</name>
<keyword evidence="2" id="KW-1185">Reference proteome</keyword>
<comment type="caution">
    <text evidence="1">The sequence shown here is derived from an EMBL/GenBank/DDBJ whole genome shotgun (WGS) entry which is preliminary data.</text>
</comment>